<dbReference type="PANTHER" id="PTHR32114:SF2">
    <property type="entry name" value="ABC TRANSPORTER ABCH.3"/>
    <property type="match status" value="1"/>
</dbReference>
<name>A0ABV6H404_9ACTN</name>
<dbReference type="Gene3D" id="1.10.287.510">
    <property type="entry name" value="Helix hairpin bin"/>
    <property type="match status" value="1"/>
</dbReference>
<dbReference type="EMBL" id="JBHLWV010000006">
    <property type="protein sequence ID" value="MFC0313591.1"/>
    <property type="molecule type" value="Genomic_DNA"/>
</dbReference>
<evidence type="ECO:0000256" key="2">
    <source>
        <dbReference type="ARBA" id="ARBA00011322"/>
    </source>
</evidence>
<keyword evidence="6" id="KW-1185">Reference proteome</keyword>
<dbReference type="RefSeq" id="WP_382360339.1">
    <property type="nucleotide sequence ID" value="NZ_JBHLWV010000006.1"/>
</dbReference>
<dbReference type="Pfam" id="PF13476">
    <property type="entry name" value="AAA_23"/>
    <property type="match status" value="1"/>
</dbReference>
<accession>A0ABV6H404</accession>
<gene>
    <name evidence="5" type="ORF">ACFFJD_01825</name>
</gene>
<reference evidence="5 6" key="1">
    <citation type="submission" date="2024-09" db="EMBL/GenBank/DDBJ databases">
        <authorList>
            <person name="Sun Q."/>
            <person name="Mori K."/>
        </authorList>
    </citation>
    <scope>NUCLEOTIDE SEQUENCE [LARGE SCALE GENOMIC DNA]</scope>
    <source>
        <strain evidence="5 6">CCM 7957</strain>
    </source>
</reference>
<evidence type="ECO:0000313" key="6">
    <source>
        <dbReference type="Proteomes" id="UP001589783"/>
    </source>
</evidence>
<dbReference type="PANTHER" id="PTHR32114">
    <property type="entry name" value="ABC TRANSPORTER ABCH.3"/>
    <property type="match status" value="1"/>
</dbReference>
<comment type="caution">
    <text evidence="5">The sequence shown here is derived from an EMBL/GenBank/DDBJ whole genome shotgun (WGS) entry which is preliminary data.</text>
</comment>
<evidence type="ECO:0000256" key="1">
    <source>
        <dbReference type="ARBA" id="ARBA00006930"/>
    </source>
</evidence>
<dbReference type="SUPFAM" id="SSF52540">
    <property type="entry name" value="P-loop containing nucleoside triphosphate hydrolases"/>
    <property type="match status" value="1"/>
</dbReference>
<evidence type="ECO:0000313" key="5">
    <source>
        <dbReference type="EMBL" id="MFC0313591.1"/>
    </source>
</evidence>
<evidence type="ECO:0000259" key="4">
    <source>
        <dbReference type="Pfam" id="PF13476"/>
    </source>
</evidence>
<sequence length="774" mass="81737">MLTATLQNFRSTEHLTLDFGSEGLHALIGRPGSGKSSVFAGLVFSLYGDPGPDQELLDLRYDKAGEGAEVVADFTWTHDGVTYRTMRTLRRGKRKGQPVEKASARMWRENVEIDNMTPTLMTTEVTKILGMGVRGLTGSSLIRQGEVDLLTTAPPTEVQRLVEEHTGISELTKARDNARKAANETRKVADALPGSLPEVVEAAETADAAETDAADLNTTAVAARANADRAHTNWQQAHDRATSLQQATLAAQASREKVVAARAVLESAQLAEQGAQAVALEAGAGQSGSVDDVEARWRELSDNRTAVADLGNSLLAARRTHSAAEQAEHDAAAAAEQAAQDGAAATARHAELVEEIAAITARGHQARADLAAAGGESARLAKAIDALQAVTGTDPTCPTCQHTLADASALVADLTTQREQVAAAAVDHERLIEELAGTVNTLTGELKQTQQRIGRVDAAAADADRARSRTAQSVADLTQVITACQPHLATSATEPADVVDGLRAVKAQIDEQLNRVGEQRGAVRQLLSARQHLQSCQQALEAAQDGQVVAPDPNTVAQALSEAGQLQSVAAELAAEANAASAAASTAMMGAGQLRAAADVADNQWKRKQAAVTAAEIADTHAQVLAAYRQDLIGDFCDGISAAATELMARFGGEHVAFRLDSDFVPRVELADGRLRKTSALSGGEKARAGLAFRLGISMQITEGHLPYQLIGDEITSYLDEDGRRQVLEVITDLFAAPILVSHTSEILDHATEVHQLWRSPLGTTETVDQDLAS</sequence>
<dbReference type="InterPro" id="IPR027417">
    <property type="entry name" value="P-loop_NTPase"/>
</dbReference>
<evidence type="ECO:0000256" key="3">
    <source>
        <dbReference type="ARBA" id="ARBA00013368"/>
    </source>
</evidence>
<protein>
    <recommendedName>
        <fullName evidence="3">Nuclease SbcCD subunit C</fullName>
    </recommendedName>
</protein>
<feature type="domain" description="Rad50/SbcC-type AAA" evidence="4">
    <location>
        <begin position="5"/>
        <end position="93"/>
    </location>
</feature>
<comment type="similarity">
    <text evidence="1">Belongs to the SMC family. SbcC subfamily.</text>
</comment>
<comment type="subunit">
    <text evidence="2">Heterodimer of SbcC and SbcD.</text>
</comment>
<dbReference type="Proteomes" id="UP001589783">
    <property type="component" value="Unassembled WGS sequence"/>
</dbReference>
<dbReference type="InterPro" id="IPR038729">
    <property type="entry name" value="Rad50/SbcC_AAA"/>
</dbReference>
<proteinExistence type="inferred from homology"/>
<dbReference type="Gene3D" id="3.40.50.300">
    <property type="entry name" value="P-loop containing nucleotide triphosphate hydrolases"/>
    <property type="match status" value="2"/>
</dbReference>
<organism evidence="5 6">
    <name type="scientific">Gordonia phosphorivorans</name>
    <dbReference type="NCBI Taxonomy" id="1056982"/>
    <lineage>
        <taxon>Bacteria</taxon>
        <taxon>Bacillati</taxon>
        <taxon>Actinomycetota</taxon>
        <taxon>Actinomycetes</taxon>
        <taxon>Mycobacteriales</taxon>
        <taxon>Gordoniaceae</taxon>
        <taxon>Gordonia</taxon>
    </lineage>
</organism>